<dbReference type="Pfam" id="PF17765">
    <property type="entry name" value="MLTR_LBD"/>
    <property type="match status" value="1"/>
</dbReference>
<sequence>MDGAGILGCMTVDPRTELSDFLRSRRARLSPDDVGLPQYGRARRVPGLRREELAQLAGVSVAYYTRLEQGNGRNVSTEVLDSIARALRLTDAERDYLGNLTRSKPQKKKAEPRATVRPALRHLLEGIAVPAYIGGRRTDILAWNPMAAALFGDWGRLAPRDRNWARLIFLRPEYQGLFVNWENKAADIVAFLRSDAACCSNDPELAALIGELSLKSELFRQLWAAHEVKEKSFGTKVLKHPLVGELTLSYETLRMPNEPGMFLSTYHAEPGTPSAEGLQLLANWGAGATPSVTTKA</sequence>
<dbReference type="CDD" id="cd00093">
    <property type="entry name" value="HTH_XRE"/>
    <property type="match status" value="1"/>
</dbReference>
<dbReference type="Gene3D" id="1.10.260.40">
    <property type="entry name" value="lambda repressor-like DNA-binding domains"/>
    <property type="match status" value="1"/>
</dbReference>
<evidence type="ECO:0000259" key="1">
    <source>
        <dbReference type="PROSITE" id="PS50943"/>
    </source>
</evidence>
<dbReference type="SUPFAM" id="SSF47413">
    <property type="entry name" value="lambda repressor-like DNA-binding domains"/>
    <property type="match status" value="1"/>
</dbReference>
<reference evidence="3" key="1">
    <citation type="journal article" date="2019" name="Int. J. Syst. Evol. Microbiol.">
        <title>The Global Catalogue of Microorganisms (GCM) 10K type strain sequencing project: providing services to taxonomists for standard genome sequencing and annotation.</title>
        <authorList>
            <consortium name="The Broad Institute Genomics Platform"/>
            <consortium name="The Broad Institute Genome Sequencing Center for Infectious Disease"/>
            <person name="Wu L."/>
            <person name="Ma J."/>
        </authorList>
    </citation>
    <scope>NUCLEOTIDE SEQUENCE [LARGE SCALE GENOMIC DNA]</scope>
    <source>
        <strain evidence="3">CGMCC 4.7319</strain>
    </source>
</reference>
<name>A0ABQ2ILU9_9PSEU</name>
<dbReference type="PANTHER" id="PTHR35010">
    <property type="entry name" value="BLL4672 PROTEIN-RELATED"/>
    <property type="match status" value="1"/>
</dbReference>
<dbReference type="EMBL" id="BMNC01000013">
    <property type="protein sequence ID" value="GGN16006.1"/>
    <property type="molecule type" value="Genomic_DNA"/>
</dbReference>
<dbReference type="Pfam" id="PF13560">
    <property type="entry name" value="HTH_31"/>
    <property type="match status" value="1"/>
</dbReference>
<keyword evidence="2" id="KW-0238">DNA-binding</keyword>
<protein>
    <submittedName>
        <fullName evidence="2">DNA-binding protein</fullName>
    </submittedName>
</protein>
<dbReference type="InterPro" id="IPR010982">
    <property type="entry name" value="Lambda_DNA-bd_dom_sf"/>
</dbReference>
<dbReference type="SMART" id="SM00530">
    <property type="entry name" value="HTH_XRE"/>
    <property type="match status" value="1"/>
</dbReference>
<organism evidence="2 3">
    <name type="scientific">Lentzea pudingi</name>
    <dbReference type="NCBI Taxonomy" id="1789439"/>
    <lineage>
        <taxon>Bacteria</taxon>
        <taxon>Bacillati</taxon>
        <taxon>Actinomycetota</taxon>
        <taxon>Actinomycetes</taxon>
        <taxon>Pseudonocardiales</taxon>
        <taxon>Pseudonocardiaceae</taxon>
        <taxon>Lentzea</taxon>
    </lineage>
</organism>
<dbReference type="Proteomes" id="UP000597656">
    <property type="component" value="Unassembled WGS sequence"/>
</dbReference>
<feature type="domain" description="HTH cro/C1-type" evidence="1">
    <location>
        <begin position="41"/>
        <end position="94"/>
    </location>
</feature>
<proteinExistence type="predicted"/>
<gene>
    <name evidence="2" type="ORF">GCM10011609_65880</name>
</gene>
<dbReference type="InterPro" id="IPR041413">
    <property type="entry name" value="MLTR_LBD"/>
</dbReference>
<dbReference type="PROSITE" id="PS50943">
    <property type="entry name" value="HTH_CROC1"/>
    <property type="match status" value="1"/>
</dbReference>
<evidence type="ECO:0000313" key="3">
    <source>
        <dbReference type="Proteomes" id="UP000597656"/>
    </source>
</evidence>
<accession>A0ABQ2ILU9</accession>
<dbReference type="InterPro" id="IPR001387">
    <property type="entry name" value="Cro/C1-type_HTH"/>
</dbReference>
<dbReference type="PANTHER" id="PTHR35010:SF2">
    <property type="entry name" value="BLL4672 PROTEIN"/>
    <property type="match status" value="1"/>
</dbReference>
<comment type="caution">
    <text evidence="2">The sequence shown here is derived from an EMBL/GenBank/DDBJ whole genome shotgun (WGS) entry which is preliminary data.</text>
</comment>
<evidence type="ECO:0000313" key="2">
    <source>
        <dbReference type="EMBL" id="GGN16006.1"/>
    </source>
</evidence>
<keyword evidence="3" id="KW-1185">Reference proteome</keyword>
<dbReference type="GO" id="GO:0003677">
    <property type="term" value="F:DNA binding"/>
    <property type="evidence" value="ECO:0007669"/>
    <property type="project" value="UniProtKB-KW"/>
</dbReference>
<dbReference type="Gene3D" id="3.30.450.180">
    <property type="match status" value="1"/>
</dbReference>